<dbReference type="GO" id="GO:0005975">
    <property type="term" value="P:carbohydrate metabolic process"/>
    <property type="evidence" value="ECO:0007669"/>
    <property type="project" value="InterPro"/>
</dbReference>
<dbReference type="AlphaFoldDB" id="A0A363UKQ3"/>
<dbReference type="InterPro" id="IPR006837">
    <property type="entry name" value="Divergent_DAC"/>
</dbReference>
<accession>A0A363UKQ3</accession>
<reference evidence="2 3" key="1">
    <citation type="submission" date="2018-05" db="EMBL/GenBank/DDBJ databases">
        <title>Abyssibacter profundi OUC007T gen. nov., sp. nov, a marine bacterium isolated from seawater of the Mariana Trench.</title>
        <authorList>
            <person name="Zhou S."/>
        </authorList>
    </citation>
    <scope>NUCLEOTIDE SEQUENCE [LARGE SCALE GENOMIC DNA]</scope>
    <source>
        <strain evidence="2 3">OUC007</strain>
    </source>
</reference>
<comment type="caution">
    <text evidence="2">The sequence shown here is derived from an EMBL/GenBank/DDBJ whole genome shotgun (WGS) entry which is preliminary data.</text>
</comment>
<feature type="signal peptide" evidence="1">
    <location>
        <begin position="1"/>
        <end position="25"/>
    </location>
</feature>
<dbReference type="Proteomes" id="UP000251800">
    <property type="component" value="Unassembled WGS sequence"/>
</dbReference>
<name>A0A363UKQ3_9GAMM</name>
<dbReference type="OrthoDB" id="9784811at2"/>
<dbReference type="RefSeq" id="WP_109720214.1">
    <property type="nucleotide sequence ID" value="NZ_QEQK01000007.1"/>
</dbReference>
<dbReference type="Gene3D" id="3.20.20.370">
    <property type="entry name" value="Glycoside hydrolase/deacetylase"/>
    <property type="match status" value="1"/>
</dbReference>
<proteinExistence type="predicted"/>
<keyword evidence="3" id="KW-1185">Reference proteome</keyword>
<dbReference type="EMBL" id="QEQK01000007">
    <property type="protein sequence ID" value="PWN55999.1"/>
    <property type="molecule type" value="Genomic_DNA"/>
</dbReference>
<feature type="chain" id="PRO_5016841718" evidence="1">
    <location>
        <begin position="26"/>
        <end position="278"/>
    </location>
</feature>
<dbReference type="InterPro" id="IPR011330">
    <property type="entry name" value="Glyco_hydro/deAcase_b/a-brl"/>
</dbReference>
<gene>
    <name evidence="2" type="ORF">DEH80_09265</name>
</gene>
<dbReference type="Pfam" id="PF04748">
    <property type="entry name" value="Polysacc_deac_2"/>
    <property type="match status" value="1"/>
</dbReference>
<dbReference type="PANTHER" id="PTHR30105:SF2">
    <property type="entry name" value="DIVERGENT POLYSACCHARIDE DEACETYLASE SUPERFAMILY"/>
    <property type="match status" value="1"/>
</dbReference>
<evidence type="ECO:0000256" key="1">
    <source>
        <dbReference type="SAM" id="SignalP"/>
    </source>
</evidence>
<keyword evidence="1" id="KW-0732">Signal</keyword>
<organism evidence="2 3">
    <name type="scientific">Abyssibacter profundi</name>
    <dbReference type="NCBI Taxonomy" id="2182787"/>
    <lineage>
        <taxon>Bacteria</taxon>
        <taxon>Pseudomonadati</taxon>
        <taxon>Pseudomonadota</taxon>
        <taxon>Gammaproteobacteria</taxon>
        <taxon>Chromatiales</taxon>
        <taxon>Oceanococcaceae</taxon>
        <taxon>Abyssibacter</taxon>
    </lineage>
</organism>
<protein>
    <submittedName>
        <fullName evidence="2">Divergent polysaccharide deacetylase family protein</fullName>
    </submittedName>
</protein>
<dbReference type="CDD" id="cd10936">
    <property type="entry name" value="CE4_DAC2"/>
    <property type="match status" value="1"/>
</dbReference>
<evidence type="ECO:0000313" key="2">
    <source>
        <dbReference type="EMBL" id="PWN55999.1"/>
    </source>
</evidence>
<evidence type="ECO:0000313" key="3">
    <source>
        <dbReference type="Proteomes" id="UP000251800"/>
    </source>
</evidence>
<dbReference type="SUPFAM" id="SSF88713">
    <property type="entry name" value="Glycoside hydrolase/deacetylase"/>
    <property type="match status" value="1"/>
</dbReference>
<sequence length="278" mass="30455">MKGFGDITTWALGGLLALAAATVQARPQIAIIIDDLGYGQVSGQRVLDLPGPVACAFIPDAPHSPRQAQQAHVAGKEVMLHLPMEPQNGARAHPTTLTTHSTADDVEQMLHRAMRDIPHVVGVNNHQGSLLTEQTTHMRWLMDAMDAYPHLYFVDSMTTPRSVALRSAQAALIPSTRRNVFLDHVRSRPAIEAEFDRLLRVAERHGSALAIGHPYDETLAVLEARLPELEARGIDLVPVSGLIRLRTAQRSDQSWRVSLRLGGEPKATMPVRTLRAAN</sequence>
<dbReference type="PANTHER" id="PTHR30105">
    <property type="entry name" value="UNCHARACTERIZED YIBQ-RELATED"/>
    <property type="match status" value="1"/>
</dbReference>